<evidence type="ECO:0000256" key="2">
    <source>
        <dbReference type="ARBA" id="ARBA00009085"/>
    </source>
</evidence>
<keyword evidence="8" id="KW-1185">Reference proteome</keyword>
<evidence type="ECO:0000313" key="8">
    <source>
        <dbReference type="Proteomes" id="UP000281553"/>
    </source>
</evidence>
<organism evidence="7 8">
    <name type="scientific">Dibothriocephalus latus</name>
    <name type="common">Fish tapeworm</name>
    <name type="synonym">Diphyllobothrium latum</name>
    <dbReference type="NCBI Taxonomy" id="60516"/>
    <lineage>
        <taxon>Eukaryota</taxon>
        <taxon>Metazoa</taxon>
        <taxon>Spiralia</taxon>
        <taxon>Lophotrochozoa</taxon>
        <taxon>Platyhelminthes</taxon>
        <taxon>Cestoda</taxon>
        <taxon>Eucestoda</taxon>
        <taxon>Diphyllobothriidea</taxon>
        <taxon>Diphyllobothriidae</taxon>
        <taxon>Dibothriocephalus</taxon>
    </lineage>
</organism>
<evidence type="ECO:0000259" key="6">
    <source>
        <dbReference type="PROSITE" id="PS50235"/>
    </source>
</evidence>
<dbReference type="PANTHER" id="PTHR24006">
    <property type="entry name" value="UBIQUITIN CARBOXYL-TERMINAL HYDROLASE"/>
    <property type="match status" value="1"/>
</dbReference>
<dbReference type="OrthoDB" id="27652at2759"/>
<dbReference type="PROSITE" id="PS50235">
    <property type="entry name" value="USP_3"/>
    <property type="match status" value="1"/>
</dbReference>
<evidence type="ECO:0000256" key="5">
    <source>
        <dbReference type="ARBA" id="ARBA00022801"/>
    </source>
</evidence>
<dbReference type="PANTHER" id="PTHR24006:SF733">
    <property type="entry name" value="RE52890P"/>
    <property type="match status" value="1"/>
</dbReference>
<dbReference type="Proteomes" id="UP000281553">
    <property type="component" value="Unassembled WGS sequence"/>
</dbReference>
<reference evidence="7 8" key="1">
    <citation type="submission" date="2018-11" db="EMBL/GenBank/DDBJ databases">
        <authorList>
            <consortium name="Pathogen Informatics"/>
        </authorList>
    </citation>
    <scope>NUCLEOTIDE SEQUENCE [LARGE SCALE GENOMIC DNA]</scope>
</reference>
<proteinExistence type="inferred from homology"/>
<keyword evidence="4" id="KW-0645">Protease</keyword>
<dbReference type="GO" id="GO:0005634">
    <property type="term" value="C:nucleus"/>
    <property type="evidence" value="ECO:0007669"/>
    <property type="project" value="TreeGrafter"/>
</dbReference>
<comment type="catalytic activity">
    <reaction evidence="1">
        <text>Thiol-dependent hydrolysis of ester, thioester, amide, peptide and isopeptide bonds formed by the C-terminal Gly of ubiquitin (a 76-residue protein attached to proteins as an intracellular targeting signal).</text>
        <dbReference type="EC" id="3.4.19.12"/>
    </reaction>
</comment>
<dbReference type="GO" id="GO:0006508">
    <property type="term" value="P:proteolysis"/>
    <property type="evidence" value="ECO:0007669"/>
    <property type="project" value="UniProtKB-KW"/>
</dbReference>
<dbReference type="InterPro" id="IPR001394">
    <property type="entry name" value="Peptidase_C19_UCH"/>
</dbReference>
<dbReference type="GO" id="GO:0005829">
    <property type="term" value="C:cytosol"/>
    <property type="evidence" value="ECO:0007669"/>
    <property type="project" value="TreeGrafter"/>
</dbReference>
<keyword evidence="5" id="KW-0378">Hydrolase</keyword>
<dbReference type="InterPro" id="IPR038765">
    <property type="entry name" value="Papain-like_cys_pep_sf"/>
</dbReference>
<accession>A0A3P7NVQ8</accession>
<evidence type="ECO:0000256" key="1">
    <source>
        <dbReference type="ARBA" id="ARBA00000707"/>
    </source>
</evidence>
<evidence type="ECO:0000313" key="7">
    <source>
        <dbReference type="EMBL" id="VDN40158.1"/>
    </source>
</evidence>
<gene>
    <name evidence="7" type="ORF">DILT_LOCUS18157</name>
</gene>
<dbReference type="InterPro" id="IPR028889">
    <property type="entry name" value="USP"/>
</dbReference>
<evidence type="ECO:0000256" key="4">
    <source>
        <dbReference type="ARBA" id="ARBA00022670"/>
    </source>
</evidence>
<dbReference type="Gene3D" id="3.90.70.10">
    <property type="entry name" value="Cysteine proteinases"/>
    <property type="match status" value="1"/>
</dbReference>
<comment type="similarity">
    <text evidence="2">Belongs to the peptidase C19 family.</text>
</comment>
<dbReference type="InterPro" id="IPR050164">
    <property type="entry name" value="Peptidase_C19"/>
</dbReference>
<dbReference type="SUPFAM" id="SSF54001">
    <property type="entry name" value="Cysteine proteinases"/>
    <property type="match status" value="1"/>
</dbReference>
<evidence type="ECO:0000256" key="3">
    <source>
        <dbReference type="ARBA" id="ARBA00012759"/>
    </source>
</evidence>
<dbReference type="AlphaFoldDB" id="A0A3P7NVQ8"/>
<dbReference type="EC" id="3.4.19.12" evidence="3"/>
<name>A0A3P7NVQ8_DIBLA</name>
<protein>
    <recommendedName>
        <fullName evidence="3">ubiquitinyl hydrolase 1</fullName>
        <ecNumber evidence="3">3.4.19.12</ecNumber>
    </recommendedName>
</protein>
<dbReference type="GO" id="GO:0016579">
    <property type="term" value="P:protein deubiquitination"/>
    <property type="evidence" value="ECO:0007669"/>
    <property type="project" value="InterPro"/>
</dbReference>
<dbReference type="EMBL" id="UYRU01097807">
    <property type="protein sequence ID" value="VDN40158.1"/>
    <property type="molecule type" value="Genomic_DNA"/>
</dbReference>
<dbReference type="GO" id="GO:0004843">
    <property type="term" value="F:cysteine-type deubiquitinase activity"/>
    <property type="evidence" value="ECO:0007669"/>
    <property type="project" value="UniProtKB-EC"/>
</dbReference>
<dbReference type="Pfam" id="PF00443">
    <property type="entry name" value="UCH"/>
    <property type="match status" value="1"/>
</dbReference>
<sequence length="86" mass="9347">MMAVVVHSGSGLNRGHYISLVKSDGIWLLFDDEFVDKIDPSTIRDFFGTTSEASKTSDSAYILFYQACDAATTASCSETELSATPR</sequence>
<feature type="domain" description="USP" evidence="6">
    <location>
        <begin position="1"/>
        <end position="68"/>
    </location>
</feature>